<sequence length="233" mass="25023">MANKRPSVVVTGANRGIGLELVSQYLADDWQVYGCCRRPELATQLAGLASNSALSIHQLDVGNPGSVKKLALALSEQSIDLLINNAGIYGGERQSFGDIDYAQWTRVLEVNTLGPYRVSTALANPVGNSEQRLIVNVSSAMGSIERYTTGGHYIYRSSKAALNMVTVNLAHDLRSRGITVLSVHPGWVRTDMGGSSADISPRTSAAGLRQLISNATIKDSGRFFSWDGSALPW</sequence>
<dbReference type="PANTHER" id="PTHR45458">
    <property type="entry name" value="SHORT-CHAIN DEHYDROGENASE/REDUCTASE SDR"/>
    <property type="match status" value="1"/>
</dbReference>
<name>A0A160TSV2_9ZZZZ</name>
<dbReference type="InterPro" id="IPR002347">
    <property type="entry name" value="SDR_fam"/>
</dbReference>
<dbReference type="PANTHER" id="PTHR45458:SF1">
    <property type="entry name" value="SHORT CHAIN DEHYDROGENASE"/>
    <property type="match status" value="1"/>
</dbReference>
<dbReference type="Pfam" id="PF00106">
    <property type="entry name" value="adh_short"/>
    <property type="match status" value="1"/>
</dbReference>
<dbReference type="GO" id="GO:0016616">
    <property type="term" value="F:oxidoreductase activity, acting on the CH-OH group of donors, NAD or NADP as acceptor"/>
    <property type="evidence" value="ECO:0007669"/>
    <property type="project" value="TreeGrafter"/>
</dbReference>
<dbReference type="InterPro" id="IPR036291">
    <property type="entry name" value="NAD(P)-bd_dom_sf"/>
</dbReference>
<organism evidence="1">
    <name type="scientific">hydrothermal vent metagenome</name>
    <dbReference type="NCBI Taxonomy" id="652676"/>
    <lineage>
        <taxon>unclassified sequences</taxon>
        <taxon>metagenomes</taxon>
        <taxon>ecological metagenomes</taxon>
    </lineage>
</organism>
<evidence type="ECO:0000313" key="1">
    <source>
        <dbReference type="EMBL" id="CUS51629.1"/>
    </source>
</evidence>
<proteinExistence type="predicted"/>
<dbReference type="AlphaFoldDB" id="A0A160TSV2"/>
<dbReference type="PRINTS" id="PR00080">
    <property type="entry name" value="SDRFAMILY"/>
</dbReference>
<dbReference type="EMBL" id="CZRL01000064">
    <property type="protein sequence ID" value="CUS51629.1"/>
    <property type="molecule type" value="Genomic_DNA"/>
</dbReference>
<dbReference type="PRINTS" id="PR00081">
    <property type="entry name" value="GDHRDH"/>
</dbReference>
<reference evidence="1" key="1">
    <citation type="submission" date="2015-10" db="EMBL/GenBank/DDBJ databases">
        <authorList>
            <person name="Gilbert D.G."/>
        </authorList>
    </citation>
    <scope>NUCLEOTIDE SEQUENCE</scope>
</reference>
<dbReference type="InterPro" id="IPR052184">
    <property type="entry name" value="SDR_enzymes"/>
</dbReference>
<accession>A0A160TSV2</accession>
<dbReference type="Gene3D" id="3.40.50.720">
    <property type="entry name" value="NAD(P)-binding Rossmann-like Domain"/>
    <property type="match status" value="1"/>
</dbReference>
<dbReference type="CDD" id="cd05325">
    <property type="entry name" value="carb_red_sniffer_like_SDR_c"/>
    <property type="match status" value="1"/>
</dbReference>
<dbReference type="SUPFAM" id="SSF51735">
    <property type="entry name" value="NAD(P)-binding Rossmann-fold domains"/>
    <property type="match status" value="1"/>
</dbReference>
<protein>
    <submittedName>
        <fullName evidence="1">Short-chain dehydrogenase/reductase (SDR) superfamily</fullName>
    </submittedName>
</protein>
<gene>
    <name evidence="1" type="ORF">MGWOODY_XGa2389</name>
</gene>